<evidence type="ECO:0000313" key="3">
    <source>
        <dbReference type="EMBL" id="TWT70262.1"/>
    </source>
</evidence>
<evidence type="ECO:0000259" key="2">
    <source>
        <dbReference type="PROSITE" id="PS50110"/>
    </source>
</evidence>
<organism evidence="3 4">
    <name type="scientific">Crateriforma conspicua</name>
    <dbReference type="NCBI Taxonomy" id="2527996"/>
    <lineage>
        <taxon>Bacteria</taxon>
        <taxon>Pseudomonadati</taxon>
        <taxon>Planctomycetota</taxon>
        <taxon>Planctomycetia</taxon>
        <taxon>Planctomycetales</taxon>
        <taxon>Planctomycetaceae</taxon>
        <taxon>Crateriforma</taxon>
    </lineage>
</organism>
<gene>
    <name evidence="3" type="primary">rcp1_4</name>
    <name evidence="3" type="ORF">Pan14r_25670</name>
</gene>
<name>A0A5C5YAC6_9PLAN</name>
<dbReference type="SMART" id="SM00448">
    <property type="entry name" value="REC"/>
    <property type="match status" value="1"/>
</dbReference>
<dbReference type="RefSeq" id="WP_145301308.1">
    <property type="nucleotide sequence ID" value="NZ_CP036319.1"/>
</dbReference>
<accession>A0A5C5YAC6</accession>
<keyword evidence="1" id="KW-0597">Phosphoprotein</keyword>
<dbReference type="EMBL" id="SJPL01000001">
    <property type="protein sequence ID" value="TWT70262.1"/>
    <property type="molecule type" value="Genomic_DNA"/>
</dbReference>
<dbReference type="PANTHER" id="PTHR44520">
    <property type="entry name" value="RESPONSE REGULATOR RCP1-RELATED"/>
    <property type="match status" value="1"/>
</dbReference>
<dbReference type="InterPro" id="IPR001789">
    <property type="entry name" value="Sig_transdc_resp-reg_receiver"/>
</dbReference>
<dbReference type="InterPro" id="IPR052893">
    <property type="entry name" value="TCS_response_regulator"/>
</dbReference>
<protein>
    <submittedName>
        <fullName evidence="3">Response regulator rcp1</fullName>
    </submittedName>
</protein>
<dbReference type="OrthoDB" id="195863at2"/>
<sequence>MNAVNENPYSAVQILLVEDDDIDAEAIGRAFRKAKIANPTHRVCDGMEALEVLRGNAASAISHPYLVLLDLNLPRLDGIGFLREIRGDASLKGTIVFVLTTSDDDADKIAAYDEQIAGYMVKSRAGKDFMNLINMLDHYWRVVEFPPEKLDGT</sequence>
<dbReference type="Gene3D" id="3.40.50.2300">
    <property type="match status" value="1"/>
</dbReference>
<proteinExistence type="predicted"/>
<dbReference type="CDD" id="cd17557">
    <property type="entry name" value="REC_Rcp-like"/>
    <property type="match status" value="1"/>
</dbReference>
<dbReference type="PROSITE" id="PS50110">
    <property type="entry name" value="RESPONSE_REGULATORY"/>
    <property type="match status" value="1"/>
</dbReference>
<evidence type="ECO:0000256" key="1">
    <source>
        <dbReference type="PROSITE-ProRule" id="PRU00169"/>
    </source>
</evidence>
<comment type="caution">
    <text evidence="3">The sequence shown here is derived from an EMBL/GenBank/DDBJ whole genome shotgun (WGS) entry which is preliminary data.</text>
</comment>
<dbReference type="InterPro" id="IPR011006">
    <property type="entry name" value="CheY-like_superfamily"/>
</dbReference>
<keyword evidence="4" id="KW-1185">Reference proteome</keyword>
<reference evidence="3 4" key="1">
    <citation type="submission" date="2019-02" db="EMBL/GenBank/DDBJ databases">
        <title>Deep-cultivation of Planctomycetes and their phenomic and genomic characterization uncovers novel biology.</title>
        <authorList>
            <person name="Wiegand S."/>
            <person name="Jogler M."/>
            <person name="Boedeker C."/>
            <person name="Pinto D."/>
            <person name="Vollmers J."/>
            <person name="Rivas-Marin E."/>
            <person name="Kohn T."/>
            <person name="Peeters S.H."/>
            <person name="Heuer A."/>
            <person name="Rast P."/>
            <person name="Oberbeckmann S."/>
            <person name="Bunk B."/>
            <person name="Jeske O."/>
            <person name="Meyerdierks A."/>
            <person name="Storesund J.E."/>
            <person name="Kallscheuer N."/>
            <person name="Luecker S."/>
            <person name="Lage O.M."/>
            <person name="Pohl T."/>
            <person name="Merkel B.J."/>
            <person name="Hornburger P."/>
            <person name="Mueller R.-W."/>
            <person name="Bruemmer F."/>
            <person name="Labrenz M."/>
            <person name="Spormann A.M."/>
            <person name="Op Den Camp H."/>
            <person name="Overmann J."/>
            <person name="Amann R."/>
            <person name="Jetten M.S.M."/>
            <person name="Mascher T."/>
            <person name="Medema M.H."/>
            <person name="Devos D.P."/>
            <person name="Kaster A.-K."/>
            <person name="Ovreas L."/>
            <person name="Rohde M."/>
            <person name="Galperin M.Y."/>
            <person name="Jogler C."/>
        </authorList>
    </citation>
    <scope>NUCLEOTIDE SEQUENCE [LARGE SCALE GENOMIC DNA]</scope>
    <source>
        <strain evidence="3 4">Pan14r</strain>
    </source>
</reference>
<feature type="modified residue" description="4-aspartylphosphate" evidence="1">
    <location>
        <position position="70"/>
    </location>
</feature>
<feature type="domain" description="Response regulatory" evidence="2">
    <location>
        <begin position="13"/>
        <end position="137"/>
    </location>
</feature>
<dbReference type="AlphaFoldDB" id="A0A5C5YAC6"/>
<dbReference type="PANTHER" id="PTHR44520:SF2">
    <property type="entry name" value="RESPONSE REGULATOR RCP1"/>
    <property type="match status" value="1"/>
</dbReference>
<dbReference type="Pfam" id="PF00072">
    <property type="entry name" value="Response_reg"/>
    <property type="match status" value="1"/>
</dbReference>
<dbReference type="Proteomes" id="UP000317238">
    <property type="component" value="Unassembled WGS sequence"/>
</dbReference>
<evidence type="ECO:0000313" key="4">
    <source>
        <dbReference type="Proteomes" id="UP000317238"/>
    </source>
</evidence>
<dbReference type="GO" id="GO:0000160">
    <property type="term" value="P:phosphorelay signal transduction system"/>
    <property type="evidence" value="ECO:0007669"/>
    <property type="project" value="InterPro"/>
</dbReference>
<dbReference type="SUPFAM" id="SSF52172">
    <property type="entry name" value="CheY-like"/>
    <property type="match status" value="1"/>
</dbReference>